<name>A0ABQ1ZIE8_9BACL</name>
<protein>
    <submittedName>
        <fullName evidence="2">Uncharacterized protein</fullName>
    </submittedName>
</protein>
<evidence type="ECO:0000313" key="3">
    <source>
        <dbReference type="Proteomes" id="UP000652153"/>
    </source>
</evidence>
<keyword evidence="3" id="KW-1185">Reference proteome</keyword>
<comment type="caution">
    <text evidence="2">The sequence shown here is derived from an EMBL/GenBank/DDBJ whole genome shotgun (WGS) entry which is preliminary data.</text>
</comment>
<evidence type="ECO:0000313" key="2">
    <source>
        <dbReference type="EMBL" id="GGH65028.1"/>
    </source>
</evidence>
<proteinExistence type="predicted"/>
<dbReference type="EMBL" id="BMFU01000007">
    <property type="protein sequence ID" value="GGH65028.1"/>
    <property type="molecule type" value="Genomic_DNA"/>
</dbReference>
<feature type="compositionally biased region" description="Basic residues" evidence="1">
    <location>
        <begin position="32"/>
        <end position="48"/>
    </location>
</feature>
<dbReference type="Proteomes" id="UP000652153">
    <property type="component" value="Unassembled WGS sequence"/>
</dbReference>
<evidence type="ECO:0000256" key="1">
    <source>
        <dbReference type="SAM" id="MobiDB-lite"/>
    </source>
</evidence>
<sequence length="55" mass="6471">MVLVYTPYMLPDADIMSGRLYKLNYSFTRERRGQKKPEKRRGRLKAFCKKAASEA</sequence>
<accession>A0ABQ1ZIE8</accession>
<gene>
    <name evidence="2" type="ORF">GCM10008014_44020</name>
</gene>
<reference evidence="3" key="1">
    <citation type="journal article" date="2019" name="Int. J. Syst. Evol. Microbiol.">
        <title>The Global Catalogue of Microorganisms (GCM) 10K type strain sequencing project: providing services to taxonomists for standard genome sequencing and annotation.</title>
        <authorList>
            <consortium name="The Broad Institute Genomics Platform"/>
            <consortium name="The Broad Institute Genome Sequencing Center for Infectious Disease"/>
            <person name="Wu L."/>
            <person name="Ma J."/>
        </authorList>
    </citation>
    <scope>NUCLEOTIDE SEQUENCE [LARGE SCALE GENOMIC DNA]</scope>
    <source>
        <strain evidence="3">CGMCC 1.12770</strain>
    </source>
</reference>
<organism evidence="2 3">
    <name type="scientific">Paenibacillus silvae</name>
    <dbReference type="NCBI Taxonomy" id="1325358"/>
    <lineage>
        <taxon>Bacteria</taxon>
        <taxon>Bacillati</taxon>
        <taxon>Bacillota</taxon>
        <taxon>Bacilli</taxon>
        <taxon>Bacillales</taxon>
        <taxon>Paenibacillaceae</taxon>
        <taxon>Paenibacillus</taxon>
    </lineage>
</organism>
<feature type="region of interest" description="Disordered" evidence="1">
    <location>
        <begin position="31"/>
        <end position="55"/>
    </location>
</feature>